<keyword evidence="5" id="KW-1185">Reference proteome</keyword>
<evidence type="ECO:0000259" key="3">
    <source>
        <dbReference type="PROSITE" id="PS50887"/>
    </source>
</evidence>
<evidence type="ECO:0000313" key="4">
    <source>
        <dbReference type="EMBL" id="TQV87458.1"/>
    </source>
</evidence>
<dbReference type="OrthoDB" id="176203at2"/>
<dbReference type="Gene3D" id="2.130.10.10">
    <property type="entry name" value="YVTN repeat-like/Quinoprotein amine dehydrogenase"/>
    <property type="match status" value="2"/>
</dbReference>
<evidence type="ECO:0000256" key="1">
    <source>
        <dbReference type="ARBA" id="ARBA00022553"/>
    </source>
</evidence>
<dbReference type="PANTHER" id="PTHR43547">
    <property type="entry name" value="TWO-COMPONENT HISTIDINE KINASE"/>
    <property type="match status" value="1"/>
</dbReference>
<protein>
    <submittedName>
        <fullName evidence="4">Diguanylate cyclase</fullName>
    </submittedName>
</protein>
<evidence type="ECO:0000313" key="5">
    <source>
        <dbReference type="Proteomes" id="UP000315439"/>
    </source>
</evidence>
<keyword evidence="1" id="KW-0597">Phosphoprotein</keyword>
<dbReference type="RefSeq" id="WP_142893635.1">
    <property type="nucleotide sequence ID" value="NZ_ML660164.1"/>
</dbReference>
<accession>A0A545UDB9</accession>
<dbReference type="SUPFAM" id="SSF55073">
    <property type="entry name" value="Nucleotide cyclase"/>
    <property type="match status" value="1"/>
</dbReference>
<dbReference type="GO" id="GO:0000155">
    <property type="term" value="F:phosphorelay sensor kinase activity"/>
    <property type="evidence" value="ECO:0007669"/>
    <property type="project" value="TreeGrafter"/>
</dbReference>
<dbReference type="Pfam" id="PF07495">
    <property type="entry name" value="Y_Y_Y"/>
    <property type="match status" value="1"/>
</dbReference>
<dbReference type="InterPro" id="IPR015943">
    <property type="entry name" value="WD40/YVTN_repeat-like_dom_sf"/>
</dbReference>
<dbReference type="NCBIfam" id="TIGR00254">
    <property type="entry name" value="GGDEF"/>
    <property type="match status" value="1"/>
</dbReference>
<dbReference type="Proteomes" id="UP000315439">
    <property type="component" value="Unassembled WGS sequence"/>
</dbReference>
<dbReference type="SUPFAM" id="SSF63829">
    <property type="entry name" value="Calcium-dependent phosphotriesterase"/>
    <property type="match status" value="3"/>
</dbReference>
<dbReference type="InterPro" id="IPR011123">
    <property type="entry name" value="Y_Y_Y"/>
</dbReference>
<feature type="transmembrane region" description="Helical" evidence="2">
    <location>
        <begin position="22"/>
        <end position="39"/>
    </location>
</feature>
<gene>
    <name evidence="4" type="ORF">FLL46_11305</name>
</gene>
<dbReference type="InterPro" id="IPR011110">
    <property type="entry name" value="Reg_prop"/>
</dbReference>
<dbReference type="FunFam" id="2.60.40.10:FF:000791">
    <property type="entry name" value="Two-component system sensor histidine kinase/response regulator"/>
    <property type="match status" value="1"/>
</dbReference>
<dbReference type="InterPro" id="IPR043128">
    <property type="entry name" value="Rev_trsase/Diguanyl_cyclase"/>
</dbReference>
<dbReference type="PROSITE" id="PS50887">
    <property type="entry name" value="GGDEF"/>
    <property type="match status" value="1"/>
</dbReference>
<sequence length="1089" mass="124468">MGIIRASDFNKQVITIQLVKKLVGRATFLVFGCYLLFITDLQSRPNSLPFSRLTDEQGLPSNEIITSLQDRYGYMWFGTSAGLSRFDGYEFVNFRHDPQDPGSLLADKIWALYEDNQGILWIGTEFGGLNRYDPDTGQFTAYIHDPSNKHSISHNYVREIRPAKNNKLWIGTSGGGLNLFDPKKGQFKHFQHSASDPTGISGNYIRALKVDADGGLWIGLRFNGLNYLSPDGKFTHFRHQPGDDNQISSDMVQSLLLTKDNELFVGTWDTGLNRLDINSGEWMQFKNATQESASIGEDAIVSLLQTDSGDIWMGTITNGLYHFDKRLQKFSVYQNYPADIQSIPFGGVYTLTQDHQGFIWAGTWGGGVAKVNPRASQLVRHRHLPGDSGSLAYGSAEGVAVDYQGTLWVGIEGGGLNALEKNQDQFIRFSHDPGNPESLSDNDVEVVYQDPFEPETLWIGTRFGGVNQFNINTRKVVRYLSQGNEKSDLSGNDVRAIYRDRNGILWVGTTNGLNQIDLKEWEVIQYRHDPDNHQSISHDSIYVIFEDSQSNIWIGTSGGGLNRIDQNKKSFATYKHESDNPRSLSHNMIWDIIEDNKNQLWISTGRGLNRLIDKNTSPKNAQFEYFGKQKLVSLLIDNENKFWISAQKGIYRFDPDSGNFKLFGTADGALSRHSYPAKFKDTEGNFYFGGYDGVTKFNPKSLSDHNEQSRVLFSELVFYNQIISSDDETSILSRRIEDTETLQIPYNEPVFSLRYSARDYSLMDNVVYRYKLHGFDSKWTETKLNSLTYTNLDPGEYQLEIKASDKDGVWSQKVTRLNIVIDPPPWRTFWAYTLYVLSFMGLIRYYLHSQKRKLAYEALKKISLTDQLTGLKNRYFVDKYIQDDVEWCLRKYQNLSRQEEHYNSNHSDLIFYLIDIDHFKRINDQYGHKVGDIVLKQMRQRLEKVFRKSDYLVRWGGEEFLVIARFTGRENAAEIAERFRRAVAMQDFNVSDEISLQITCSLGFVPFPVITSSPTLISWNKTLELADHCLYAAKHTQRNAWVGMAGFESSDSGDLSFSLLRHHTAQLIANQKLKIVTSISGDSRISWDW</sequence>
<comment type="caution">
    <text evidence="4">The sequence shown here is derived from an EMBL/GenBank/DDBJ whole genome shotgun (WGS) entry which is preliminary data.</text>
</comment>
<dbReference type="InterPro" id="IPR029787">
    <property type="entry name" value="Nucleotide_cyclase"/>
</dbReference>
<dbReference type="Gene3D" id="2.60.40.10">
    <property type="entry name" value="Immunoglobulins"/>
    <property type="match status" value="1"/>
</dbReference>
<proteinExistence type="predicted"/>
<evidence type="ECO:0000256" key="2">
    <source>
        <dbReference type="SAM" id="Phobius"/>
    </source>
</evidence>
<keyword evidence="2" id="KW-0472">Membrane</keyword>
<dbReference type="InterPro" id="IPR000160">
    <property type="entry name" value="GGDEF_dom"/>
</dbReference>
<reference evidence="4 5" key="1">
    <citation type="submission" date="2019-07" db="EMBL/GenBank/DDBJ databases">
        <title>Draft genome for Aliikangiella sp. M105.</title>
        <authorList>
            <person name="Wang G."/>
        </authorList>
    </citation>
    <scope>NUCLEOTIDE SEQUENCE [LARGE SCALE GENOMIC DNA]</scope>
    <source>
        <strain evidence="4 5">M105</strain>
    </source>
</reference>
<keyword evidence="2" id="KW-1133">Transmembrane helix</keyword>
<dbReference type="Gene3D" id="3.30.70.270">
    <property type="match status" value="1"/>
</dbReference>
<dbReference type="CDD" id="cd01949">
    <property type="entry name" value="GGDEF"/>
    <property type="match status" value="1"/>
</dbReference>
<dbReference type="SMART" id="SM00267">
    <property type="entry name" value="GGDEF"/>
    <property type="match status" value="1"/>
</dbReference>
<organism evidence="4 5">
    <name type="scientific">Aliikangiella coralliicola</name>
    <dbReference type="NCBI Taxonomy" id="2592383"/>
    <lineage>
        <taxon>Bacteria</taxon>
        <taxon>Pseudomonadati</taxon>
        <taxon>Pseudomonadota</taxon>
        <taxon>Gammaproteobacteria</taxon>
        <taxon>Oceanospirillales</taxon>
        <taxon>Pleioneaceae</taxon>
        <taxon>Aliikangiella</taxon>
    </lineage>
</organism>
<dbReference type="EMBL" id="VIKS01000007">
    <property type="protein sequence ID" value="TQV87458.1"/>
    <property type="molecule type" value="Genomic_DNA"/>
</dbReference>
<name>A0A545UDB9_9GAMM</name>
<keyword evidence="2" id="KW-0812">Transmembrane</keyword>
<dbReference type="AlphaFoldDB" id="A0A545UDB9"/>
<dbReference type="Pfam" id="PF07494">
    <property type="entry name" value="Reg_prop"/>
    <property type="match status" value="7"/>
</dbReference>
<feature type="domain" description="GGDEF" evidence="3">
    <location>
        <begin position="907"/>
        <end position="1046"/>
    </location>
</feature>
<dbReference type="Pfam" id="PF00990">
    <property type="entry name" value="GGDEF"/>
    <property type="match status" value="1"/>
</dbReference>
<dbReference type="InterPro" id="IPR013783">
    <property type="entry name" value="Ig-like_fold"/>
</dbReference>
<dbReference type="PANTHER" id="PTHR43547:SF2">
    <property type="entry name" value="HYBRID SIGNAL TRANSDUCTION HISTIDINE KINASE C"/>
    <property type="match status" value="1"/>
</dbReference>